<gene>
    <name evidence="1" type="ORF">CIT40_26565</name>
</gene>
<organism evidence="1 2">
    <name type="scientific">Bradyrhizobium amphicarpaeae</name>
    <dbReference type="NCBI Taxonomy" id="1404768"/>
    <lineage>
        <taxon>Bacteria</taxon>
        <taxon>Pseudomonadati</taxon>
        <taxon>Pseudomonadota</taxon>
        <taxon>Alphaproteobacteria</taxon>
        <taxon>Hyphomicrobiales</taxon>
        <taxon>Nitrobacteraceae</taxon>
        <taxon>Bradyrhizobium</taxon>
    </lineage>
</organism>
<dbReference type="OrthoDB" id="8018505at2"/>
<reference evidence="1 2" key="2">
    <citation type="journal article" date="2019" name="Int. J. Syst. Evol. Microbiol.">
        <title>Description and complete genome sequence of Bradyrhizobium amphicarpaeae sp. nov., harbouring photosystem and nitrogen-fixation genes.</title>
        <authorList>
            <person name="Bromfield E.S.P."/>
            <person name="Cloutier S."/>
            <person name="Nguyen H.D.T."/>
        </authorList>
    </citation>
    <scope>NUCLEOTIDE SEQUENCE [LARGE SCALE GENOMIC DNA]</scope>
    <source>
        <strain evidence="1 2">39S1MB</strain>
    </source>
</reference>
<proteinExistence type="predicted"/>
<dbReference type="KEGG" id="brq:CIT40_26565"/>
<keyword evidence="2" id="KW-1185">Reference proteome</keyword>
<dbReference type="EMBL" id="CP029426">
    <property type="protein sequence ID" value="AWM03252.1"/>
    <property type="molecule type" value="Genomic_DNA"/>
</dbReference>
<reference evidence="1 2" key="1">
    <citation type="journal article" date="2017" name="Syst. Appl. Microbiol.">
        <title>Soybeans inoculated with root zone soils of Canadian native legumes harbour diverse and novel Bradyrhizobium spp. that possess agricultural potential.</title>
        <authorList>
            <person name="Bromfield E.S.P."/>
            <person name="Cloutier S."/>
            <person name="Tambong J.T."/>
            <person name="Tran Thi T.V."/>
        </authorList>
    </citation>
    <scope>NUCLEOTIDE SEQUENCE [LARGE SCALE GENOMIC DNA]</scope>
    <source>
        <strain evidence="1 2">39S1MB</strain>
    </source>
</reference>
<sequence>MGALMAEDDIYIGPLFDLFNLRFGPEQRDVEFDAGGVSEIKALQEEFSIFQEGRPFVESAKLLGLGGLGNNRAKNRWYNVLTWLAKVPSDQDGETGDQRIVNALIKNFGRKSPLPCFMKAHDSRDSAGYGLKVVVREDTPIFYIDRTYLTISVPMAPKVPPAGKDKKKSKKK</sequence>
<name>A0A2U8PZY9_9BRAD</name>
<dbReference type="AlphaFoldDB" id="A0A2U8PZY9"/>
<dbReference type="RefSeq" id="WP_094893464.1">
    <property type="nucleotide sequence ID" value="NZ_CP029426.2"/>
</dbReference>
<accession>A0A2U8PZY9</accession>
<evidence type="ECO:0000313" key="1">
    <source>
        <dbReference type="EMBL" id="AWM03252.1"/>
    </source>
</evidence>
<protein>
    <submittedName>
        <fullName evidence="1">Uncharacterized protein</fullName>
    </submittedName>
</protein>
<evidence type="ECO:0000313" key="2">
    <source>
        <dbReference type="Proteomes" id="UP000215884"/>
    </source>
</evidence>
<dbReference type="Proteomes" id="UP000215884">
    <property type="component" value="Chromosome"/>
</dbReference>